<comment type="caution">
    <text evidence="2">The sequence shown here is derived from an EMBL/GenBank/DDBJ whole genome shotgun (WGS) entry which is preliminary data.</text>
</comment>
<dbReference type="Proteomes" id="UP000248856">
    <property type="component" value="Unassembled WGS sequence"/>
</dbReference>
<dbReference type="InterPro" id="IPR050789">
    <property type="entry name" value="Diverse_Enzym_Activities"/>
</dbReference>
<protein>
    <submittedName>
        <fullName evidence="2">CubicO group peptidase (Beta-lactamase class C family)</fullName>
    </submittedName>
</protein>
<reference evidence="2 3" key="1">
    <citation type="submission" date="2018-06" db="EMBL/GenBank/DDBJ databases">
        <title>Genomic Encyclopedia of Archaeal and Bacterial Type Strains, Phase II (KMG-II): from individual species to whole genera.</title>
        <authorList>
            <person name="Goeker M."/>
        </authorList>
    </citation>
    <scope>NUCLEOTIDE SEQUENCE [LARGE SCALE GENOMIC DNA]</scope>
    <source>
        <strain evidence="2 3">CFPB 3232</strain>
    </source>
</reference>
<gene>
    <name evidence="2" type="ORF">AX018_104020</name>
</gene>
<dbReference type="InterPro" id="IPR001466">
    <property type="entry name" value="Beta-lactam-related"/>
</dbReference>
<dbReference type="SUPFAM" id="SSF56601">
    <property type="entry name" value="beta-lactamase/transpeptidase-like"/>
    <property type="match status" value="1"/>
</dbReference>
<name>A0A328YSS1_9BURK</name>
<organism evidence="2 3">
    <name type="scientific">Paracidovorax anthurii</name>
    <dbReference type="NCBI Taxonomy" id="78229"/>
    <lineage>
        <taxon>Bacteria</taxon>
        <taxon>Pseudomonadati</taxon>
        <taxon>Pseudomonadota</taxon>
        <taxon>Betaproteobacteria</taxon>
        <taxon>Burkholderiales</taxon>
        <taxon>Comamonadaceae</taxon>
        <taxon>Paracidovorax</taxon>
    </lineage>
</organism>
<evidence type="ECO:0000313" key="3">
    <source>
        <dbReference type="Proteomes" id="UP000248856"/>
    </source>
</evidence>
<dbReference type="InterPro" id="IPR012338">
    <property type="entry name" value="Beta-lactam/transpept-like"/>
</dbReference>
<feature type="domain" description="Beta-lactamase-related" evidence="1">
    <location>
        <begin position="14"/>
        <end position="299"/>
    </location>
</feature>
<proteinExistence type="predicted"/>
<dbReference type="PANTHER" id="PTHR43283:SF7">
    <property type="entry name" value="BETA-LACTAMASE-RELATED DOMAIN-CONTAINING PROTEIN"/>
    <property type="match status" value="1"/>
</dbReference>
<dbReference type="Pfam" id="PF00144">
    <property type="entry name" value="Beta-lactamase"/>
    <property type="match status" value="1"/>
</dbReference>
<keyword evidence="3" id="KW-1185">Reference proteome</keyword>
<evidence type="ECO:0000259" key="1">
    <source>
        <dbReference type="Pfam" id="PF00144"/>
    </source>
</evidence>
<dbReference type="EMBL" id="QLTA01000040">
    <property type="protein sequence ID" value="RAR77061.1"/>
    <property type="molecule type" value="Genomic_DNA"/>
</dbReference>
<accession>A0A328YSS1</accession>
<sequence>MADRLATSGANIHSILVVRQGNLVFERYFTGKDEVPVSFLGTRVEDVTFDAHELHSLKSVSKSVSSLVVGIAIDQGLIRSLDEPILSFFPELADIRTPERDRLLLRHALGMTLGLQWVEAMPGNNSANDEVRMYTSGDACRYVLTRPVVAPPGEQFFYNTGALALISAIVRKTTGQPLDEFARAHLFKPLGISGEQWDRIGRDTDAGGGLHLRPRDMARIGQLVLDGGRWNDRQIVSKAWIETSTSTLIKGTDGEDYGYLWWTGHARHNRKDVSWVAAQGRGGQNIRIVREMGLVVVVTAGYYQDYSPQAFKTLDSIFTDVLKATSSPA</sequence>
<evidence type="ECO:0000313" key="2">
    <source>
        <dbReference type="EMBL" id="RAR77061.1"/>
    </source>
</evidence>
<dbReference type="Gene3D" id="3.40.710.10">
    <property type="entry name" value="DD-peptidase/beta-lactamase superfamily"/>
    <property type="match status" value="1"/>
</dbReference>
<dbReference type="AlphaFoldDB" id="A0A328YSS1"/>
<dbReference type="PANTHER" id="PTHR43283">
    <property type="entry name" value="BETA-LACTAMASE-RELATED"/>
    <property type="match status" value="1"/>
</dbReference>